<reference evidence="2" key="1">
    <citation type="submission" date="2022-01" db="EMBL/GenBank/DDBJ databases">
        <authorList>
            <person name="Braso-Vives M."/>
        </authorList>
    </citation>
    <scope>NUCLEOTIDE SEQUENCE</scope>
</reference>
<feature type="region of interest" description="Disordered" evidence="1">
    <location>
        <begin position="144"/>
        <end position="230"/>
    </location>
</feature>
<dbReference type="AlphaFoldDB" id="A0A8J9YVA0"/>
<accession>A0A8J9YVA0</accession>
<name>A0A8J9YVA0_BRALA</name>
<feature type="compositionally biased region" description="Low complexity" evidence="1">
    <location>
        <begin position="163"/>
        <end position="175"/>
    </location>
</feature>
<evidence type="ECO:0000256" key="1">
    <source>
        <dbReference type="SAM" id="MobiDB-lite"/>
    </source>
</evidence>
<proteinExistence type="predicted"/>
<dbReference type="PANTHER" id="PTHR47773:SF1">
    <property type="entry name" value="C2H2-TYPE DOMAIN-CONTAINING PROTEIN"/>
    <property type="match status" value="1"/>
</dbReference>
<organism evidence="2 3">
    <name type="scientific">Branchiostoma lanceolatum</name>
    <name type="common">Common lancelet</name>
    <name type="synonym">Amphioxus lanceolatum</name>
    <dbReference type="NCBI Taxonomy" id="7740"/>
    <lineage>
        <taxon>Eukaryota</taxon>
        <taxon>Metazoa</taxon>
        <taxon>Chordata</taxon>
        <taxon>Cephalochordata</taxon>
        <taxon>Leptocardii</taxon>
        <taxon>Amphioxiformes</taxon>
        <taxon>Branchiostomatidae</taxon>
        <taxon>Branchiostoma</taxon>
    </lineage>
</organism>
<protein>
    <submittedName>
        <fullName evidence="2">Hypp6585 protein</fullName>
    </submittedName>
</protein>
<keyword evidence="3" id="KW-1185">Reference proteome</keyword>
<dbReference type="OrthoDB" id="8955704at2759"/>
<sequence>MATIHQSPQLADVHEDRCAETQTCQCLLPHQPSPSQALQESQLATTGRGSYLGASRGTVLRLSIQGGIEPATSADRLLQLLERRQAVGRKVLIPEDAAFLQSANQFLMSDEEADPEDHYTWLVYSPTWRSKRLEKILQLCDTELQNRPSKNKRRTKRVRGSTPSERPAPAAPSAEDGGGGRYERKEEKTQRWRGLKTGSESGSPSREEESSATDNDNGYRSESDADVPDLSTLRGAVRINLTDNSMAAGPGDGGCLRINTKSVREFIKRQEALARENVTNQGLAMMRRQQSVSTQEAPPAPDLPTVLPHTDRPQTEYKLIPSLAGTRVLKSRIEHIVPWASTSSAVHPPPT</sequence>
<feature type="compositionally biased region" description="Basic residues" evidence="1">
    <location>
        <begin position="149"/>
        <end position="159"/>
    </location>
</feature>
<dbReference type="PANTHER" id="PTHR47773">
    <property type="entry name" value="SI:DKEY-9I5.2-RELATED"/>
    <property type="match status" value="1"/>
</dbReference>
<dbReference type="EMBL" id="OV696697">
    <property type="protein sequence ID" value="CAH1242334.1"/>
    <property type="molecule type" value="Genomic_DNA"/>
</dbReference>
<dbReference type="Proteomes" id="UP000838412">
    <property type="component" value="Chromosome 12"/>
</dbReference>
<feature type="compositionally biased region" description="Basic and acidic residues" evidence="1">
    <location>
        <begin position="181"/>
        <end position="190"/>
    </location>
</feature>
<gene>
    <name evidence="2" type="primary">Hypp6585</name>
    <name evidence="2" type="ORF">BLAG_LOCUS5634</name>
</gene>
<evidence type="ECO:0000313" key="2">
    <source>
        <dbReference type="EMBL" id="CAH1242334.1"/>
    </source>
</evidence>
<evidence type="ECO:0000313" key="3">
    <source>
        <dbReference type="Proteomes" id="UP000838412"/>
    </source>
</evidence>